<dbReference type="PANTHER" id="PTHR43610:SF1">
    <property type="entry name" value="N-ACETYLTRANSFERASE DOMAIN-CONTAINING PROTEIN"/>
    <property type="match status" value="1"/>
</dbReference>
<evidence type="ECO:0000259" key="1">
    <source>
        <dbReference type="PROSITE" id="PS51186"/>
    </source>
</evidence>
<dbReference type="InterPro" id="IPR000182">
    <property type="entry name" value="GNAT_dom"/>
</dbReference>
<organism evidence="2 3">
    <name type="scientific">Sphingomonas plantiphila</name>
    <dbReference type="NCBI Taxonomy" id="3163295"/>
    <lineage>
        <taxon>Bacteria</taxon>
        <taxon>Pseudomonadati</taxon>
        <taxon>Pseudomonadota</taxon>
        <taxon>Alphaproteobacteria</taxon>
        <taxon>Sphingomonadales</taxon>
        <taxon>Sphingomonadaceae</taxon>
        <taxon>Sphingomonas</taxon>
    </lineage>
</organism>
<dbReference type="RefSeq" id="WP_408077135.1">
    <property type="nucleotide sequence ID" value="NZ_JBELQC010000001.1"/>
</dbReference>
<comment type="caution">
    <text evidence="2">The sequence shown here is derived from an EMBL/GenBank/DDBJ whole genome shotgun (WGS) entry which is preliminary data.</text>
</comment>
<protein>
    <submittedName>
        <fullName evidence="2">GNAT family N-acetyltransferase</fullName>
    </submittedName>
</protein>
<dbReference type="Pfam" id="PF13302">
    <property type="entry name" value="Acetyltransf_3"/>
    <property type="match status" value="1"/>
</dbReference>
<reference evidence="2 3" key="1">
    <citation type="submission" date="2024-06" db="EMBL/GenBank/DDBJ databases">
        <authorList>
            <person name="Kaempfer P."/>
            <person name="Viver T."/>
        </authorList>
    </citation>
    <scope>NUCLEOTIDE SEQUENCE [LARGE SCALE GENOMIC DNA]</scope>
    <source>
        <strain evidence="2 3">ST-64</strain>
    </source>
</reference>
<dbReference type="PANTHER" id="PTHR43610">
    <property type="entry name" value="BLL6696 PROTEIN"/>
    <property type="match status" value="1"/>
</dbReference>
<dbReference type="SUPFAM" id="SSF55729">
    <property type="entry name" value="Acyl-CoA N-acyltransferases (Nat)"/>
    <property type="match status" value="1"/>
</dbReference>
<dbReference type="Gene3D" id="3.40.630.30">
    <property type="match status" value="1"/>
</dbReference>
<accession>A0ABW8YL56</accession>
<dbReference type="InterPro" id="IPR016181">
    <property type="entry name" value="Acyl_CoA_acyltransferase"/>
</dbReference>
<dbReference type="Proteomes" id="UP001629244">
    <property type="component" value="Unassembled WGS sequence"/>
</dbReference>
<evidence type="ECO:0000313" key="3">
    <source>
        <dbReference type="Proteomes" id="UP001629244"/>
    </source>
</evidence>
<dbReference type="PROSITE" id="PS51186">
    <property type="entry name" value="GNAT"/>
    <property type="match status" value="1"/>
</dbReference>
<keyword evidence="3" id="KW-1185">Reference proteome</keyword>
<gene>
    <name evidence="2" type="ORF">ABS767_04360</name>
</gene>
<feature type="domain" description="N-acetyltransferase" evidence="1">
    <location>
        <begin position="14"/>
        <end position="172"/>
    </location>
</feature>
<evidence type="ECO:0000313" key="2">
    <source>
        <dbReference type="EMBL" id="MFL9840187.1"/>
    </source>
</evidence>
<sequence>MTPDRQPTLHGELVTIRPLRPDDWDAVYAVASDPLVWELHPVKERWQEPVFRKFFDEALACGGGLAILDKATGAVIGSSRYDFWVPEEDEIEIGWTFLARAYWGGTYNREVKRLMLDHIHRFVNRVVFLVGQDNHRSRGAMAKIGGTLIPGRNHRGGGQVFPDHVVYEICRP</sequence>
<dbReference type="EMBL" id="JBELQC010000001">
    <property type="protein sequence ID" value="MFL9840187.1"/>
    <property type="molecule type" value="Genomic_DNA"/>
</dbReference>
<name>A0ABW8YL56_9SPHN</name>
<proteinExistence type="predicted"/>